<evidence type="ECO:0000256" key="3">
    <source>
        <dbReference type="ARBA" id="ARBA00007054"/>
    </source>
</evidence>
<dbReference type="OrthoDB" id="19714at2759"/>
<dbReference type="GO" id="GO:0045292">
    <property type="term" value="P:mRNA cis splicing, via spliceosome"/>
    <property type="evidence" value="ECO:0007669"/>
    <property type="project" value="TreeGrafter"/>
</dbReference>
<organism evidence="7 8">
    <name type="scientific">Gigaspora rosea</name>
    <dbReference type="NCBI Taxonomy" id="44941"/>
    <lineage>
        <taxon>Eukaryota</taxon>
        <taxon>Fungi</taxon>
        <taxon>Fungi incertae sedis</taxon>
        <taxon>Mucoromycota</taxon>
        <taxon>Glomeromycotina</taxon>
        <taxon>Glomeromycetes</taxon>
        <taxon>Diversisporales</taxon>
        <taxon>Gigasporaceae</taxon>
        <taxon>Gigaspora</taxon>
    </lineage>
</organism>
<dbReference type="GO" id="GO:0000387">
    <property type="term" value="P:spliceosomal snRNP assembly"/>
    <property type="evidence" value="ECO:0007669"/>
    <property type="project" value="InterPro"/>
</dbReference>
<evidence type="ECO:0000256" key="4">
    <source>
        <dbReference type="ARBA" id="ARBA00022490"/>
    </source>
</evidence>
<dbReference type="GO" id="GO:0034715">
    <property type="term" value="C:pICln-Sm protein complex"/>
    <property type="evidence" value="ECO:0007669"/>
    <property type="project" value="InterPro"/>
</dbReference>
<reference evidence="7 8" key="1">
    <citation type="submission" date="2018-06" db="EMBL/GenBank/DDBJ databases">
        <title>Comparative genomics reveals the genomic features of Rhizophagus irregularis, R. cerebriforme, R. diaphanum and Gigaspora rosea, and their symbiotic lifestyle signature.</title>
        <authorList>
            <person name="Morin E."/>
            <person name="San Clemente H."/>
            <person name="Chen E.C.H."/>
            <person name="De La Providencia I."/>
            <person name="Hainaut M."/>
            <person name="Kuo A."/>
            <person name="Kohler A."/>
            <person name="Murat C."/>
            <person name="Tang N."/>
            <person name="Roy S."/>
            <person name="Loubradou J."/>
            <person name="Henrissat B."/>
            <person name="Grigoriev I.V."/>
            <person name="Corradi N."/>
            <person name="Roux C."/>
            <person name="Martin F.M."/>
        </authorList>
    </citation>
    <scope>NUCLEOTIDE SEQUENCE [LARGE SCALE GENOMIC DNA]</scope>
    <source>
        <strain evidence="7 8">DAOM 194757</strain>
    </source>
</reference>
<accession>A0A397UA87</accession>
<gene>
    <name evidence="7" type="ORF">C2G38_2047450</name>
</gene>
<evidence type="ECO:0000256" key="2">
    <source>
        <dbReference type="ARBA" id="ARBA00004496"/>
    </source>
</evidence>
<dbReference type="PANTHER" id="PTHR21399:SF0">
    <property type="entry name" value="METHYLOSOME SUBUNIT PICLN"/>
    <property type="match status" value="1"/>
</dbReference>
<dbReference type="AlphaFoldDB" id="A0A397UA87"/>
<dbReference type="GO" id="GO:0005829">
    <property type="term" value="C:cytosol"/>
    <property type="evidence" value="ECO:0007669"/>
    <property type="project" value="InterPro"/>
</dbReference>
<dbReference type="PRINTS" id="PR01348">
    <property type="entry name" value="ICLNCHANNEL"/>
</dbReference>
<dbReference type="Gene3D" id="2.30.29.30">
    <property type="entry name" value="Pleckstrin-homology domain (PH domain)/Phosphotyrosine-binding domain (PTB)"/>
    <property type="match status" value="1"/>
</dbReference>
<dbReference type="GO" id="GO:0005681">
    <property type="term" value="C:spliceosomal complex"/>
    <property type="evidence" value="ECO:0007669"/>
    <property type="project" value="TreeGrafter"/>
</dbReference>
<comment type="caution">
    <text evidence="7">The sequence shown here is derived from an EMBL/GenBank/DDBJ whole genome shotgun (WGS) entry which is preliminary data.</text>
</comment>
<dbReference type="GO" id="GO:0006821">
    <property type="term" value="P:chloride transport"/>
    <property type="evidence" value="ECO:0007669"/>
    <property type="project" value="InterPro"/>
</dbReference>
<dbReference type="Pfam" id="PF03517">
    <property type="entry name" value="Voldacs"/>
    <property type="match status" value="1"/>
</dbReference>
<dbReference type="GO" id="GO:0006884">
    <property type="term" value="P:cell volume homeostasis"/>
    <property type="evidence" value="ECO:0007669"/>
    <property type="project" value="InterPro"/>
</dbReference>
<dbReference type="GO" id="GO:0034709">
    <property type="term" value="C:methylosome"/>
    <property type="evidence" value="ECO:0007669"/>
    <property type="project" value="InterPro"/>
</dbReference>
<evidence type="ECO:0000256" key="6">
    <source>
        <dbReference type="SAM" id="MobiDB-lite"/>
    </source>
</evidence>
<protein>
    <submittedName>
        <fullName evidence="7">Regulator of volume decrease after cellular swelling-domain-containing protein</fullName>
    </submittedName>
</protein>
<dbReference type="STRING" id="44941.A0A397UA87"/>
<name>A0A397UA87_9GLOM</name>
<sequence>MTVTLISTPPAVVTPEQANQLQQNPPDSGLMPQITHHTQQNVRVLITPPAFDAMIGKGTLYVTESKLYFFSLDTNTGLAIDYPTIIMHAISRQTIDGAGPCIYTQLDIDPSSLRGANRSIENQSEDEDRDEMIEMKFIPDDTSSLEAIFEALSECAALYPDKEYMEEDSDNELYGNGDNNEWITAAPSDEQELSEVGNASRAYLDSIIDQSNLTNLAEQQRTSPDTNEHEEMFEDADE</sequence>
<dbReference type="EMBL" id="QKWP01001946">
    <property type="protein sequence ID" value="RIB05639.1"/>
    <property type="molecule type" value="Genomic_DNA"/>
</dbReference>
<keyword evidence="8" id="KW-1185">Reference proteome</keyword>
<dbReference type="PANTHER" id="PTHR21399">
    <property type="entry name" value="CHLORIDE CONDUCTANCE REGULATORY PROTEIN ICLN"/>
    <property type="match status" value="1"/>
</dbReference>
<dbReference type="InterPro" id="IPR039924">
    <property type="entry name" value="ICln/Lot5/Saf5"/>
</dbReference>
<evidence type="ECO:0000313" key="7">
    <source>
        <dbReference type="EMBL" id="RIB05639.1"/>
    </source>
</evidence>
<feature type="compositionally biased region" description="Polar residues" evidence="6">
    <location>
        <begin position="214"/>
        <end position="225"/>
    </location>
</feature>
<comment type="subcellular location">
    <subcellularLocation>
        <location evidence="2">Cytoplasm</location>
    </subcellularLocation>
    <subcellularLocation>
        <location evidence="1">Nucleus</location>
    </subcellularLocation>
</comment>
<dbReference type="GO" id="GO:0005886">
    <property type="term" value="C:plasma membrane"/>
    <property type="evidence" value="ECO:0007669"/>
    <property type="project" value="InterPro"/>
</dbReference>
<evidence type="ECO:0000313" key="8">
    <source>
        <dbReference type="Proteomes" id="UP000266673"/>
    </source>
</evidence>
<evidence type="ECO:0000256" key="1">
    <source>
        <dbReference type="ARBA" id="ARBA00004123"/>
    </source>
</evidence>
<keyword evidence="4" id="KW-0963">Cytoplasm</keyword>
<dbReference type="InterPro" id="IPR003521">
    <property type="entry name" value="ICln"/>
</dbReference>
<dbReference type="Proteomes" id="UP000266673">
    <property type="component" value="Unassembled WGS sequence"/>
</dbReference>
<feature type="region of interest" description="Disordered" evidence="6">
    <location>
        <begin position="214"/>
        <end position="238"/>
    </location>
</feature>
<comment type="similarity">
    <text evidence="3">Belongs to the pICln (TC 1.A.47) family.</text>
</comment>
<keyword evidence="5" id="KW-0539">Nucleus</keyword>
<dbReference type="InterPro" id="IPR011993">
    <property type="entry name" value="PH-like_dom_sf"/>
</dbReference>
<evidence type="ECO:0000256" key="5">
    <source>
        <dbReference type="ARBA" id="ARBA00023242"/>
    </source>
</evidence>
<proteinExistence type="inferred from homology"/>